<sequence>ECEQFEEFTYQSQSMNKVLKSPYICAHFVNDRIQSTDSKYDKILPTISLNLSILSKHTVELISLPHTVSVCHSQDSLRDRVHKMQ</sequence>
<evidence type="ECO:0000313" key="2">
    <source>
        <dbReference type="Proteomes" id="UP001233999"/>
    </source>
</evidence>
<evidence type="ECO:0000313" key="1">
    <source>
        <dbReference type="EMBL" id="KAJ9598774.1"/>
    </source>
</evidence>
<dbReference type="AlphaFoldDB" id="A0AAD8AGT4"/>
<protein>
    <submittedName>
        <fullName evidence="1">Uncharacterized protein</fullName>
    </submittedName>
</protein>
<keyword evidence="2" id="KW-1185">Reference proteome</keyword>
<feature type="non-terminal residue" evidence="1">
    <location>
        <position position="85"/>
    </location>
</feature>
<dbReference type="Proteomes" id="UP001233999">
    <property type="component" value="Unassembled WGS sequence"/>
</dbReference>
<dbReference type="EMBL" id="JASPKZ010001098">
    <property type="protein sequence ID" value="KAJ9598774.1"/>
    <property type="molecule type" value="Genomic_DNA"/>
</dbReference>
<feature type="non-terminal residue" evidence="1">
    <location>
        <position position="1"/>
    </location>
</feature>
<proteinExistence type="predicted"/>
<accession>A0AAD8AGT4</accession>
<reference evidence="1" key="1">
    <citation type="journal article" date="2023" name="IScience">
        <title>Live-bearing cockroach genome reveals convergent evolutionary mechanisms linked to viviparity in insects and beyond.</title>
        <authorList>
            <person name="Fouks B."/>
            <person name="Harrison M.C."/>
            <person name="Mikhailova A.A."/>
            <person name="Marchal E."/>
            <person name="English S."/>
            <person name="Carruthers M."/>
            <person name="Jennings E.C."/>
            <person name="Chiamaka E.L."/>
            <person name="Frigard R.A."/>
            <person name="Pippel M."/>
            <person name="Attardo G.M."/>
            <person name="Benoit J.B."/>
            <person name="Bornberg-Bauer E."/>
            <person name="Tobe S.S."/>
        </authorList>
    </citation>
    <scope>NUCLEOTIDE SEQUENCE</scope>
    <source>
        <strain evidence="1">Stay&amp;Tobe</strain>
    </source>
</reference>
<gene>
    <name evidence="1" type="ORF">L9F63_026691</name>
</gene>
<organism evidence="1 2">
    <name type="scientific">Diploptera punctata</name>
    <name type="common">Pacific beetle cockroach</name>
    <dbReference type="NCBI Taxonomy" id="6984"/>
    <lineage>
        <taxon>Eukaryota</taxon>
        <taxon>Metazoa</taxon>
        <taxon>Ecdysozoa</taxon>
        <taxon>Arthropoda</taxon>
        <taxon>Hexapoda</taxon>
        <taxon>Insecta</taxon>
        <taxon>Pterygota</taxon>
        <taxon>Neoptera</taxon>
        <taxon>Polyneoptera</taxon>
        <taxon>Dictyoptera</taxon>
        <taxon>Blattodea</taxon>
        <taxon>Blaberoidea</taxon>
        <taxon>Blaberidae</taxon>
        <taxon>Diplopterinae</taxon>
        <taxon>Diploptera</taxon>
    </lineage>
</organism>
<reference evidence="1" key="2">
    <citation type="submission" date="2023-05" db="EMBL/GenBank/DDBJ databases">
        <authorList>
            <person name="Fouks B."/>
        </authorList>
    </citation>
    <scope>NUCLEOTIDE SEQUENCE</scope>
    <source>
        <strain evidence="1">Stay&amp;Tobe</strain>
        <tissue evidence="1">Testes</tissue>
    </source>
</reference>
<comment type="caution">
    <text evidence="1">The sequence shown here is derived from an EMBL/GenBank/DDBJ whole genome shotgun (WGS) entry which is preliminary data.</text>
</comment>
<name>A0AAD8AGT4_DIPPU</name>